<keyword evidence="3" id="KW-1185">Reference proteome</keyword>
<proteinExistence type="predicted"/>
<gene>
    <name evidence="2" type="ORF">PACILC2_08420</name>
</gene>
<reference evidence="2 3" key="1">
    <citation type="submission" date="2021-04" db="EMBL/GenBank/DDBJ databases">
        <title>Draft genome sequence of Paenibacillus cisolokensis, LC2-13A.</title>
        <authorList>
            <person name="Uke A."/>
            <person name="Chhe C."/>
            <person name="Baramee S."/>
            <person name="Kosugi A."/>
        </authorList>
    </citation>
    <scope>NUCLEOTIDE SEQUENCE [LARGE SCALE GENOMIC DNA]</scope>
    <source>
        <strain evidence="2 3">LC2-13A</strain>
    </source>
</reference>
<comment type="caution">
    <text evidence="2">The sequence shown here is derived from an EMBL/GenBank/DDBJ whole genome shotgun (WGS) entry which is preliminary data.</text>
</comment>
<evidence type="ECO:0008006" key="4">
    <source>
        <dbReference type="Google" id="ProtNLM"/>
    </source>
</evidence>
<feature type="compositionally biased region" description="Basic and acidic residues" evidence="1">
    <location>
        <begin position="45"/>
        <end position="61"/>
    </location>
</feature>
<evidence type="ECO:0000313" key="2">
    <source>
        <dbReference type="EMBL" id="GIQ62274.1"/>
    </source>
</evidence>
<name>A0ABQ4N258_9BACL</name>
<dbReference type="EMBL" id="BOVJ01000024">
    <property type="protein sequence ID" value="GIQ62274.1"/>
    <property type="molecule type" value="Genomic_DNA"/>
</dbReference>
<organism evidence="2 3">
    <name type="scientific">Paenibacillus cisolokensis</name>
    <dbReference type="NCBI Taxonomy" id="1658519"/>
    <lineage>
        <taxon>Bacteria</taxon>
        <taxon>Bacillati</taxon>
        <taxon>Bacillota</taxon>
        <taxon>Bacilli</taxon>
        <taxon>Bacillales</taxon>
        <taxon>Paenibacillaceae</taxon>
        <taxon>Paenibacillus</taxon>
    </lineage>
</organism>
<evidence type="ECO:0000256" key="1">
    <source>
        <dbReference type="SAM" id="MobiDB-lite"/>
    </source>
</evidence>
<sequence>MQMADGKASGGKRPNKRERAASERLPVGKYEDVEFAEERADTDDLEARRRAEEADARAERL</sequence>
<feature type="compositionally biased region" description="Basic and acidic residues" evidence="1">
    <location>
        <begin position="29"/>
        <end position="39"/>
    </location>
</feature>
<feature type="region of interest" description="Disordered" evidence="1">
    <location>
        <begin position="1"/>
        <end position="61"/>
    </location>
</feature>
<dbReference type="Proteomes" id="UP000680304">
    <property type="component" value="Unassembled WGS sequence"/>
</dbReference>
<accession>A0ABQ4N258</accession>
<evidence type="ECO:0000313" key="3">
    <source>
        <dbReference type="Proteomes" id="UP000680304"/>
    </source>
</evidence>
<protein>
    <recommendedName>
        <fullName evidence="4">YfhD family protein</fullName>
    </recommendedName>
</protein>